<keyword evidence="1" id="KW-1133">Transmembrane helix</keyword>
<dbReference type="AlphaFoldDB" id="A0A8J2MD68"/>
<reference evidence="2" key="1">
    <citation type="submission" date="2021-09" db="EMBL/GenBank/DDBJ databases">
        <authorList>
            <consortium name="Pathogen Informatics"/>
        </authorList>
    </citation>
    <scope>NUCLEOTIDE SEQUENCE</scope>
</reference>
<evidence type="ECO:0000313" key="2">
    <source>
        <dbReference type="EMBL" id="CAG9539440.1"/>
    </source>
</evidence>
<evidence type="ECO:0000313" key="3">
    <source>
        <dbReference type="Proteomes" id="UP000746747"/>
    </source>
</evidence>
<evidence type="ECO:0000256" key="1">
    <source>
        <dbReference type="SAM" id="Phobius"/>
    </source>
</evidence>
<keyword evidence="1" id="KW-0812">Transmembrane</keyword>
<name>A0A8J2MD68_9BILA</name>
<accession>A0A8J2MD68</accession>
<sequence>MDDEDQIMHPVDAELLSSEEEFNYPSDDPQPSTSFFTTPNLLLNSCRHRDLFLQQFASSQIPLVTGTEIPIDSQYSETTTSLPIQSLSITSHLVPELLNSLAWDQWLSTLATSLTPAQWQLYWMNYLTLYGTIGLPQHLVNFFATAATSNFSSPNLLSSLQTNATNWMLFRQQFHGMTFLFLLAFFFCLKISLFLF</sequence>
<organism evidence="2 3">
    <name type="scientific">Cercopithifilaria johnstoni</name>
    <dbReference type="NCBI Taxonomy" id="2874296"/>
    <lineage>
        <taxon>Eukaryota</taxon>
        <taxon>Metazoa</taxon>
        <taxon>Ecdysozoa</taxon>
        <taxon>Nematoda</taxon>
        <taxon>Chromadorea</taxon>
        <taxon>Rhabditida</taxon>
        <taxon>Spirurina</taxon>
        <taxon>Spiruromorpha</taxon>
        <taxon>Filarioidea</taxon>
        <taxon>Onchocercidae</taxon>
        <taxon>Cercopithifilaria</taxon>
    </lineage>
</organism>
<proteinExistence type="predicted"/>
<keyword evidence="3" id="KW-1185">Reference proteome</keyword>
<keyword evidence="1" id="KW-0472">Membrane</keyword>
<dbReference type="OrthoDB" id="5858241at2759"/>
<gene>
    <name evidence="2" type="ORF">CJOHNSTONI_LOCUS9039</name>
</gene>
<feature type="transmembrane region" description="Helical" evidence="1">
    <location>
        <begin position="177"/>
        <end position="195"/>
    </location>
</feature>
<protein>
    <submittedName>
        <fullName evidence="2">Uncharacterized protein</fullName>
    </submittedName>
</protein>
<dbReference type="Proteomes" id="UP000746747">
    <property type="component" value="Unassembled WGS sequence"/>
</dbReference>
<comment type="caution">
    <text evidence="2">The sequence shown here is derived from an EMBL/GenBank/DDBJ whole genome shotgun (WGS) entry which is preliminary data.</text>
</comment>
<dbReference type="EMBL" id="CAKAEH010001790">
    <property type="protein sequence ID" value="CAG9539440.1"/>
    <property type="molecule type" value="Genomic_DNA"/>
</dbReference>